<proteinExistence type="predicted"/>
<dbReference type="SUPFAM" id="SSF53474">
    <property type="entry name" value="alpha/beta-Hydrolases"/>
    <property type="match status" value="1"/>
</dbReference>
<name>A0A517M2A5_9BACT</name>
<evidence type="ECO:0000313" key="1">
    <source>
        <dbReference type="EMBL" id="QDS89005.1"/>
    </source>
</evidence>
<organism evidence="1 2">
    <name type="scientific">Rosistilla ulvae</name>
    <dbReference type="NCBI Taxonomy" id="1930277"/>
    <lineage>
        <taxon>Bacteria</taxon>
        <taxon>Pseudomonadati</taxon>
        <taxon>Planctomycetota</taxon>
        <taxon>Planctomycetia</taxon>
        <taxon>Pirellulales</taxon>
        <taxon>Pirellulaceae</taxon>
        <taxon>Rosistilla</taxon>
    </lineage>
</organism>
<dbReference type="OrthoDB" id="266072at2"/>
<dbReference type="PANTHER" id="PTHR12277:SF81">
    <property type="entry name" value="PROTEIN ABHD13"/>
    <property type="match status" value="1"/>
</dbReference>
<dbReference type="AlphaFoldDB" id="A0A517M2A5"/>
<dbReference type="GO" id="GO:0016787">
    <property type="term" value="F:hydrolase activity"/>
    <property type="evidence" value="ECO:0007669"/>
    <property type="project" value="UniProtKB-KW"/>
</dbReference>
<dbReference type="RefSeq" id="WP_145346593.1">
    <property type="nucleotide sequence ID" value="NZ_CP036261.1"/>
</dbReference>
<dbReference type="Proteomes" id="UP000319557">
    <property type="component" value="Chromosome"/>
</dbReference>
<dbReference type="InterPro" id="IPR029058">
    <property type="entry name" value="AB_hydrolase_fold"/>
</dbReference>
<accession>A0A517M2A5</accession>
<keyword evidence="1" id="KW-0378">Hydrolase</keyword>
<sequence length="279" mass="30587">MWLRKRLADRFILRPSRRVVDDPQPATRMIVDGPQGDIECFAARKPAGTQAAAPLELDQPPADLLILKLPGTGGRAERSTAFPALLFQPRDVEVWTWNPPGYGLSQGSASLRHIPAAVLAVWDHLQQHRVGTNSNTNTKTLIVGNSLGSVTALYLASQRAADALMIRNPPPLVDMVRDGNAWWNAHRGGTWIAASIEAKMDATTTASDCRLPALFVQSQLDALVPARLQQSIIDAYAGPHRLVVLPEAEHDTPYRADDLDAIQSGLQWLLTEMFDMPPE</sequence>
<dbReference type="PANTHER" id="PTHR12277">
    <property type="entry name" value="ALPHA/BETA HYDROLASE DOMAIN-CONTAINING PROTEIN"/>
    <property type="match status" value="1"/>
</dbReference>
<keyword evidence="2" id="KW-1185">Reference proteome</keyword>
<gene>
    <name evidence="1" type="ORF">EC9_32010</name>
</gene>
<dbReference type="Gene3D" id="3.40.50.1820">
    <property type="entry name" value="alpha/beta hydrolase"/>
    <property type="match status" value="1"/>
</dbReference>
<reference evidence="1 2" key="1">
    <citation type="submission" date="2019-02" db="EMBL/GenBank/DDBJ databases">
        <title>Deep-cultivation of Planctomycetes and their phenomic and genomic characterization uncovers novel biology.</title>
        <authorList>
            <person name="Wiegand S."/>
            <person name="Jogler M."/>
            <person name="Boedeker C."/>
            <person name="Pinto D."/>
            <person name="Vollmers J."/>
            <person name="Rivas-Marin E."/>
            <person name="Kohn T."/>
            <person name="Peeters S.H."/>
            <person name="Heuer A."/>
            <person name="Rast P."/>
            <person name="Oberbeckmann S."/>
            <person name="Bunk B."/>
            <person name="Jeske O."/>
            <person name="Meyerdierks A."/>
            <person name="Storesund J.E."/>
            <person name="Kallscheuer N."/>
            <person name="Luecker S."/>
            <person name="Lage O.M."/>
            <person name="Pohl T."/>
            <person name="Merkel B.J."/>
            <person name="Hornburger P."/>
            <person name="Mueller R.-W."/>
            <person name="Bruemmer F."/>
            <person name="Labrenz M."/>
            <person name="Spormann A.M."/>
            <person name="Op den Camp H."/>
            <person name="Overmann J."/>
            <person name="Amann R."/>
            <person name="Jetten M.S.M."/>
            <person name="Mascher T."/>
            <person name="Medema M.H."/>
            <person name="Devos D.P."/>
            <person name="Kaster A.-K."/>
            <person name="Ovreas L."/>
            <person name="Rohde M."/>
            <person name="Galperin M.Y."/>
            <person name="Jogler C."/>
        </authorList>
    </citation>
    <scope>NUCLEOTIDE SEQUENCE [LARGE SCALE GENOMIC DNA]</scope>
    <source>
        <strain evidence="1 2">EC9</strain>
    </source>
</reference>
<protein>
    <submittedName>
        <fullName evidence="1">Alpha/beta hydrolase family protein</fullName>
    </submittedName>
</protein>
<dbReference type="EMBL" id="CP036261">
    <property type="protein sequence ID" value="QDS89005.1"/>
    <property type="molecule type" value="Genomic_DNA"/>
</dbReference>
<dbReference type="KEGG" id="ruv:EC9_32010"/>
<evidence type="ECO:0000313" key="2">
    <source>
        <dbReference type="Proteomes" id="UP000319557"/>
    </source>
</evidence>